<reference evidence="1 2" key="1">
    <citation type="submission" date="2024-09" db="EMBL/GenBank/DDBJ databases">
        <title>A chromosome-level genome assembly of Gray's grenadier anchovy, Coilia grayii.</title>
        <authorList>
            <person name="Fu Z."/>
        </authorList>
    </citation>
    <scope>NUCLEOTIDE SEQUENCE [LARGE SCALE GENOMIC DNA]</scope>
    <source>
        <strain evidence="1">G4</strain>
        <tissue evidence="1">Muscle</tissue>
    </source>
</reference>
<dbReference type="EMBL" id="JBHFQA010000024">
    <property type="protein sequence ID" value="KAL2077468.1"/>
    <property type="molecule type" value="Genomic_DNA"/>
</dbReference>
<evidence type="ECO:0008006" key="3">
    <source>
        <dbReference type="Google" id="ProtNLM"/>
    </source>
</evidence>
<dbReference type="InterPro" id="IPR052621">
    <property type="entry name" value="Cell_Prolif/Cornif_Regul"/>
</dbReference>
<comment type="caution">
    <text evidence="1">The sequence shown here is derived from an EMBL/GenBank/DDBJ whole genome shotgun (WGS) entry which is preliminary data.</text>
</comment>
<keyword evidence="2" id="KW-1185">Reference proteome</keyword>
<evidence type="ECO:0000313" key="1">
    <source>
        <dbReference type="EMBL" id="KAL2077468.1"/>
    </source>
</evidence>
<sequence length="110" mass="12444">MKDFSKNRSLEGSAETCRSPIKDSKRGFVFLKEYVDAPELPKHDLKHDTNGRTVCTDCGEPVRTEVKIIMEELNIFCHPSCFKVLFLHSTILASNTYDKVPPQLSAIELS</sequence>
<dbReference type="PANTHER" id="PTHR15468:SF2">
    <property type="entry name" value="ZINC FINGER PROTEIN 185"/>
    <property type="match status" value="1"/>
</dbReference>
<name>A0ABD1IR55_9TELE</name>
<evidence type="ECO:0000313" key="2">
    <source>
        <dbReference type="Proteomes" id="UP001591681"/>
    </source>
</evidence>
<dbReference type="Proteomes" id="UP001591681">
    <property type="component" value="Unassembled WGS sequence"/>
</dbReference>
<accession>A0ABD1IR55</accession>
<proteinExistence type="predicted"/>
<dbReference type="PANTHER" id="PTHR15468">
    <property type="entry name" value="ZNF185"/>
    <property type="match status" value="1"/>
</dbReference>
<organism evidence="1 2">
    <name type="scientific">Coilia grayii</name>
    <name type="common">Gray's grenadier anchovy</name>
    <dbReference type="NCBI Taxonomy" id="363190"/>
    <lineage>
        <taxon>Eukaryota</taxon>
        <taxon>Metazoa</taxon>
        <taxon>Chordata</taxon>
        <taxon>Craniata</taxon>
        <taxon>Vertebrata</taxon>
        <taxon>Euteleostomi</taxon>
        <taxon>Actinopterygii</taxon>
        <taxon>Neopterygii</taxon>
        <taxon>Teleostei</taxon>
        <taxon>Clupei</taxon>
        <taxon>Clupeiformes</taxon>
        <taxon>Clupeoidei</taxon>
        <taxon>Engraulidae</taxon>
        <taxon>Coilinae</taxon>
        <taxon>Coilia</taxon>
    </lineage>
</organism>
<protein>
    <recommendedName>
        <fullName evidence="3">LIM zinc-binding domain-containing protein</fullName>
    </recommendedName>
</protein>
<gene>
    <name evidence="1" type="ORF">ACEWY4_026972</name>
</gene>
<dbReference type="AlphaFoldDB" id="A0ABD1IR55"/>